<feature type="compositionally biased region" description="Basic and acidic residues" evidence="1">
    <location>
        <begin position="379"/>
        <end position="410"/>
    </location>
</feature>
<feature type="compositionally biased region" description="Pro residues" evidence="1">
    <location>
        <begin position="70"/>
        <end position="80"/>
    </location>
</feature>
<sequence length="449" mass="48575">MLVLAGCQTGKDLGQDPRDIPLLPLPEDRPPDADETGQPLVAEIFLGPAPADFGDGLPPAYKPRGYQPPEYGPLPLPELPPEGALSAADGLFLPARPVPQAGEIALPLPLPPEDESDPPEDAPREPSGEISGGESLATDPESPLLTDALPAGAAPSQVSSVEAGRPGRSDESDGPERSDRPREESRPAPPPAVPPASDGSPRAPRVSSAPREESVPREPSPSREPQGSQEQGDREVAPGGLVVVLLPGRSWFYRESSPLLRLVRREGQGQQTRFTFQAPDSLEPGEEVVISFSMQDLRSGESLQEERRLRVVDSGGVSSGEDPFREMPIVETAGATDGDASRERLGREQREEPLPDGEQSGNNLPAGESAGEPAGSSQPEREREPSDRGLSDSELYQRARHYETPGPDRDLARARRLYAELLRDHPLSDHREDAKLRLEFLERHFFHLR</sequence>
<evidence type="ECO:0000256" key="1">
    <source>
        <dbReference type="SAM" id="MobiDB-lite"/>
    </source>
</evidence>
<reference evidence="3" key="1">
    <citation type="submission" date="2015-12" db="EMBL/GenBank/DDBJ databases">
        <authorList>
            <person name="Lodha T.D."/>
            <person name="Chintalapati S."/>
            <person name="Chintalapati V.R."/>
            <person name="Sravanthi T."/>
        </authorList>
    </citation>
    <scope>NUCLEOTIDE SEQUENCE [LARGE SCALE GENOMIC DNA]</scope>
    <source>
        <strain evidence="3">JC133</strain>
    </source>
</reference>
<feature type="region of interest" description="Disordered" evidence="1">
    <location>
        <begin position="51"/>
        <end position="239"/>
    </location>
</feature>
<gene>
    <name evidence="2" type="ORF">AU468_06035</name>
</gene>
<feature type="region of interest" description="Disordered" evidence="1">
    <location>
        <begin position="298"/>
        <end position="410"/>
    </location>
</feature>
<feature type="compositionally biased region" description="Basic and acidic residues" evidence="1">
    <location>
        <begin position="339"/>
        <end position="353"/>
    </location>
</feature>
<comment type="caution">
    <text evidence="2">The sequence shown here is derived from an EMBL/GenBank/DDBJ whole genome shotgun (WGS) entry which is preliminary data.</text>
</comment>
<keyword evidence="3" id="KW-1185">Reference proteome</keyword>
<evidence type="ECO:0000313" key="3">
    <source>
        <dbReference type="Proteomes" id="UP000237350"/>
    </source>
</evidence>
<feature type="compositionally biased region" description="Basic and acidic residues" evidence="1">
    <location>
        <begin position="165"/>
        <end position="186"/>
    </location>
</feature>
<dbReference type="Proteomes" id="UP000237350">
    <property type="component" value="Unassembled WGS sequence"/>
</dbReference>
<organism evidence="2 3">
    <name type="scientific">Alkalispirochaeta sphaeroplastigenens</name>
    <dbReference type="NCBI Taxonomy" id="1187066"/>
    <lineage>
        <taxon>Bacteria</taxon>
        <taxon>Pseudomonadati</taxon>
        <taxon>Spirochaetota</taxon>
        <taxon>Spirochaetia</taxon>
        <taxon>Spirochaetales</taxon>
        <taxon>Spirochaetaceae</taxon>
        <taxon>Alkalispirochaeta</taxon>
    </lineage>
</organism>
<evidence type="ECO:0000313" key="2">
    <source>
        <dbReference type="EMBL" id="POR02813.1"/>
    </source>
</evidence>
<protein>
    <submittedName>
        <fullName evidence="2">Uncharacterized protein</fullName>
    </submittedName>
</protein>
<dbReference type="AlphaFoldDB" id="A0A2S4JTK4"/>
<accession>A0A2S4JTK4</accession>
<proteinExistence type="predicted"/>
<feature type="region of interest" description="Disordered" evidence="1">
    <location>
        <begin position="1"/>
        <end position="36"/>
    </location>
</feature>
<dbReference type="EMBL" id="LPWH01000056">
    <property type="protein sequence ID" value="POR02813.1"/>
    <property type="molecule type" value="Genomic_DNA"/>
</dbReference>
<name>A0A2S4JTK4_9SPIO</name>